<evidence type="ECO:0000259" key="7">
    <source>
        <dbReference type="Pfam" id="PF00460"/>
    </source>
</evidence>
<dbReference type="GO" id="GO:0009424">
    <property type="term" value="C:bacterial-type flagellum hook"/>
    <property type="evidence" value="ECO:0007669"/>
    <property type="project" value="InterPro"/>
</dbReference>
<dbReference type="PANTHER" id="PTHR30033">
    <property type="entry name" value="FLAGELLAR HOOK-ASSOCIATED PROTEIN 1"/>
    <property type="match status" value="1"/>
</dbReference>
<evidence type="ECO:0000313" key="11">
    <source>
        <dbReference type="Proteomes" id="UP000320593"/>
    </source>
</evidence>
<keyword evidence="10" id="KW-0966">Cell projection</keyword>
<dbReference type="GO" id="GO:0005198">
    <property type="term" value="F:structural molecule activity"/>
    <property type="evidence" value="ECO:0007669"/>
    <property type="project" value="InterPro"/>
</dbReference>
<accession>A0A562TBU0</accession>
<evidence type="ECO:0000256" key="5">
    <source>
        <dbReference type="ARBA" id="ARBA00022525"/>
    </source>
</evidence>
<evidence type="ECO:0000256" key="2">
    <source>
        <dbReference type="ARBA" id="ARBA00004613"/>
    </source>
</evidence>
<dbReference type="Pfam" id="PF06429">
    <property type="entry name" value="Flg_bbr_C"/>
    <property type="match status" value="1"/>
</dbReference>
<feature type="domain" description="Flagellar basal body rod protein N-terminal" evidence="7">
    <location>
        <begin position="7"/>
        <end position="36"/>
    </location>
</feature>
<keyword evidence="6" id="KW-0975">Bacterial flagellum</keyword>
<comment type="caution">
    <text evidence="10">The sequence shown here is derived from an EMBL/GenBank/DDBJ whole genome shotgun (WGS) entry which is preliminary data.</text>
</comment>
<dbReference type="GO" id="GO:0044780">
    <property type="term" value="P:bacterial-type flagellum assembly"/>
    <property type="evidence" value="ECO:0007669"/>
    <property type="project" value="InterPro"/>
</dbReference>
<reference evidence="10 11" key="1">
    <citation type="submission" date="2019-07" db="EMBL/GenBank/DDBJ databases">
        <title>Genomic Encyclopedia of Archaeal and Bacterial Type Strains, Phase II (KMG-II): from individual species to whole genera.</title>
        <authorList>
            <person name="Goeker M."/>
        </authorList>
    </citation>
    <scope>NUCLEOTIDE SEQUENCE [LARGE SCALE GENOMIC DNA]</scope>
    <source>
        <strain evidence="10 11">ATCC BAA-252</strain>
    </source>
</reference>
<dbReference type="InterPro" id="IPR001444">
    <property type="entry name" value="Flag_bb_rod_N"/>
</dbReference>
<comment type="subcellular location">
    <subcellularLocation>
        <location evidence="1">Bacterial flagellum basal body</location>
    </subcellularLocation>
    <subcellularLocation>
        <location evidence="2">Secreted</location>
    </subcellularLocation>
</comment>
<dbReference type="PROSITE" id="PS00588">
    <property type="entry name" value="FLAGELLA_BB_ROD"/>
    <property type="match status" value="1"/>
</dbReference>
<evidence type="ECO:0000256" key="6">
    <source>
        <dbReference type="ARBA" id="ARBA00023143"/>
    </source>
</evidence>
<keyword evidence="11" id="KW-1185">Reference proteome</keyword>
<feature type="domain" description="Flagellar hook-associated protein FlgK helical" evidence="9">
    <location>
        <begin position="91"/>
        <end position="309"/>
    </location>
</feature>
<dbReference type="Pfam" id="PF22638">
    <property type="entry name" value="FlgK_D1"/>
    <property type="match status" value="1"/>
</dbReference>
<dbReference type="AlphaFoldDB" id="A0A562TBU0"/>
<dbReference type="SUPFAM" id="SSF64518">
    <property type="entry name" value="Phase 1 flagellin"/>
    <property type="match status" value="1"/>
</dbReference>
<feature type="domain" description="Flagellar basal-body/hook protein C-terminal" evidence="8">
    <location>
        <begin position="574"/>
        <end position="614"/>
    </location>
</feature>
<dbReference type="InterPro" id="IPR002371">
    <property type="entry name" value="FlgK"/>
</dbReference>
<evidence type="ECO:0000259" key="9">
    <source>
        <dbReference type="Pfam" id="PF22638"/>
    </source>
</evidence>
<sequence length="616" mass="64576">MGLSSAINTALFGLNYNQRQIDITASNVSNANTAGYSQKSISAKVFYDGEGNVSGLISNDIVRSVNEDIQTAYFGSLAETKYAGQIAGYTDRLDEIFGTIGDGGGLNSTASELANAVAALVNDPGGYPAQLDVLSRADTFARELNASYQEISDLRQQADSTLASQTETVNDLLASIADVDATITEAKTAGASVADLLDQRDRFVEQLSGYLDVTISAEADGKLLIRAENGQQLLANNQPSTVSFVQTGFLQPGTAGNSVTVTTPAGTSYDLLAGANTGSLKALAEIRDEVLVEAQAQLDTIAAEVSLAFSNNIVESTATTVGPDDGYVLDVSGLQAGNEISLTYTDTAGATQTVTFVAVSDPTLLPLADTATANPNDTVYGLDISSGNTSTYIASIVADLAGSGLQVSDNGGNLQILGDTTALPNPTTVSSLSAEVTPATSSDGLGFNLFVDQRERFDPFTDALENGGQRVGYAAAITVNPAALADSSQLVIYQSPANSTNDPARAQYIYDRLTNETVTFDPGAGIGNTNSPYEGNILSYINQTVAYQGNQAQDAQTYSSAKETLTTNLALRYEESYAVDVDAEMAFLIELQNAYTANARVMQTANELFDELLRVI</sequence>
<keyword evidence="10" id="KW-0282">Flagellum</keyword>
<dbReference type="GO" id="GO:0005576">
    <property type="term" value="C:extracellular region"/>
    <property type="evidence" value="ECO:0007669"/>
    <property type="project" value="UniProtKB-SubCell"/>
</dbReference>
<evidence type="ECO:0000313" key="10">
    <source>
        <dbReference type="EMBL" id="TWI90370.1"/>
    </source>
</evidence>
<dbReference type="EMBL" id="VLLF01000002">
    <property type="protein sequence ID" value="TWI90370.1"/>
    <property type="molecule type" value="Genomic_DNA"/>
</dbReference>
<gene>
    <name evidence="10" type="ORF">JM93_01351</name>
</gene>
<comment type="similarity">
    <text evidence="3">Belongs to the flagella basal body rod proteins family.</text>
</comment>
<evidence type="ECO:0000256" key="1">
    <source>
        <dbReference type="ARBA" id="ARBA00004117"/>
    </source>
</evidence>
<organism evidence="10 11">
    <name type="scientific">Roseibium hamelinense</name>
    <dbReference type="NCBI Taxonomy" id="150831"/>
    <lineage>
        <taxon>Bacteria</taxon>
        <taxon>Pseudomonadati</taxon>
        <taxon>Pseudomonadota</taxon>
        <taxon>Alphaproteobacteria</taxon>
        <taxon>Hyphomicrobiales</taxon>
        <taxon>Stappiaceae</taxon>
        <taxon>Roseibium</taxon>
    </lineage>
</organism>
<name>A0A562TBU0_9HYPH</name>
<keyword evidence="10" id="KW-0969">Cilium</keyword>
<dbReference type="OrthoDB" id="7181295at2"/>
<dbReference type="NCBIfam" id="TIGR02492">
    <property type="entry name" value="flgK_ends"/>
    <property type="match status" value="1"/>
</dbReference>
<keyword evidence="5" id="KW-0964">Secreted</keyword>
<evidence type="ECO:0000259" key="8">
    <source>
        <dbReference type="Pfam" id="PF06429"/>
    </source>
</evidence>
<protein>
    <recommendedName>
        <fullName evidence="4">Flagellar hook-associated protein 1</fullName>
    </recommendedName>
</protein>
<evidence type="ECO:0000256" key="4">
    <source>
        <dbReference type="ARBA" id="ARBA00016244"/>
    </source>
</evidence>
<proteinExistence type="inferred from homology"/>
<dbReference type="Proteomes" id="UP000320593">
    <property type="component" value="Unassembled WGS sequence"/>
</dbReference>
<evidence type="ECO:0000256" key="3">
    <source>
        <dbReference type="ARBA" id="ARBA00009677"/>
    </source>
</evidence>
<dbReference type="GO" id="GO:0009425">
    <property type="term" value="C:bacterial-type flagellum basal body"/>
    <property type="evidence" value="ECO:0007669"/>
    <property type="project" value="UniProtKB-SubCell"/>
</dbReference>
<dbReference type="InterPro" id="IPR053927">
    <property type="entry name" value="FlgK_helical"/>
</dbReference>
<dbReference type="InterPro" id="IPR010930">
    <property type="entry name" value="Flg_bb/hook_C_dom"/>
</dbReference>
<dbReference type="RefSeq" id="WP_145341484.1">
    <property type="nucleotide sequence ID" value="NZ_SMLY01000085.1"/>
</dbReference>
<dbReference type="Pfam" id="PF00460">
    <property type="entry name" value="Flg_bb_rod"/>
    <property type="match status" value="1"/>
</dbReference>
<dbReference type="InterPro" id="IPR019776">
    <property type="entry name" value="Flagellar_basal_body_rod_CS"/>
</dbReference>
<dbReference type="PANTHER" id="PTHR30033:SF1">
    <property type="entry name" value="FLAGELLAR HOOK-ASSOCIATED PROTEIN 1"/>
    <property type="match status" value="1"/>
</dbReference>